<accession>A0AAW6ZL99</accession>
<dbReference type="RefSeq" id="WP_285321575.1">
    <property type="nucleotide sequence ID" value="NZ_JASPDQ010000017.1"/>
</dbReference>
<dbReference type="EMBL" id="JASPDQ010000017">
    <property type="protein sequence ID" value="MDK8602256.1"/>
    <property type="molecule type" value="Genomic_DNA"/>
</dbReference>
<dbReference type="AlphaFoldDB" id="A0AAW6ZL99"/>
<evidence type="ECO:0000313" key="1">
    <source>
        <dbReference type="EMBL" id="MDK8602256.1"/>
    </source>
</evidence>
<organism evidence="1 2">
    <name type="scientific">Trueperella bernardiae</name>
    <dbReference type="NCBI Taxonomy" id="59561"/>
    <lineage>
        <taxon>Bacteria</taxon>
        <taxon>Bacillati</taxon>
        <taxon>Actinomycetota</taxon>
        <taxon>Actinomycetes</taxon>
        <taxon>Actinomycetales</taxon>
        <taxon>Actinomycetaceae</taxon>
        <taxon>Trueperella</taxon>
    </lineage>
</organism>
<sequence length="54" mass="5987">MNPPLRKLSVVVTIMFLTLMAAATSLQFFRAPSLNADARNARTLYKEYGVKRGG</sequence>
<gene>
    <name evidence="1" type="ORF">QP858_07280</name>
</gene>
<dbReference type="Proteomes" id="UP001225576">
    <property type="component" value="Unassembled WGS sequence"/>
</dbReference>
<name>A0AAW6ZL99_9ACTO</name>
<evidence type="ECO:0000313" key="2">
    <source>
        <dbReference type="Proteomes" id="UP001225576"/>
    </source>
</evidence>
<comment type="caution">
    <text evidence="1">The sequence shown here is derived from an EMBL/GenBank/DDBJ whole genome shotgun (WGS) entry which is preliminary data.</text>
</comment>
<reference evidence="1" key="1">
    <citation type="submission" date="2023-05" db="EMBL/GenBank/DDBJ databases">
        <title>Genomic Catalog of Human Bladder Bacteria.</title>
        <authorList>
            <person name="Du J."/>
        </authorList>
    </citation>
    <scope>NUCLEOTIDE SEQUENCE</scope>
    <source>
        <strain evidence="1">UMB1304A</strain>
    </source>
</reference>
<proteinExistence type="predicted"/>
<protein>
    <submittedName>
        <fullName evidence="1">Uncharacterized protein</fullName>
    </submittedName>
</protein>